<comment type="similarity">
    <text evidence="2">Belongs to the nurim family.</text>
</comment>
<evidence type="ECO:0000256" key="4">
    <source>
        <dbReference type="ARBA" id="ARBA00022989"/>
    </source>
</evidence>
<dbReference type="PANTHER" id="PTHR31040:SF1">
    <property type="entry name" value="NURIM"/>
    <property type="match status" value="1"/>
</dbReference>
<organism evidence="9 10">
    <name type="scientific">Lymnaea stagnalis</name>
    <name type="common">Great pond snail</name>
    <name type="synonym">Helix stagnalis</name>
    <dbReference type="NCBI Taxonomy" id="6523"/>
    <lineage>
        <taxon>Eukaryota</taxon>
        <taxon>Metazoa</taxon>
        <taxon>Spiralia</taxon>
        <taxon>Lophotrochozoa</taxon>
        <taxon>Mollusca</taxon>
        <taxon>Gastropoda</taxon>
        <taxon>Heterobranchia</taxon>
        <taxon>Euthyneura</taxon>
        <taxon>Panpulmonata</taxon>
        <taxon>Hygrophila</taxon>
        <taxon>Lymnaeoidea</taxon>
        <taxon>Lymnaeidae</taxon>
        <taxon>Lymnaea</taxon>
    </lineage>
</organism>
<keyword evidence="10" id="KW-1185">Reference proteome</keyword>
<evidence type="ECO:0000256" key="8">
    <source>
        <dbReference type="SAM" id="Phobius"/>
    </source>
</evidence>
<evidence type="ECO:0000256" key="2">
    <source>
        <dbReference type="ARBA" id="ARBA00010631"/>
    </source>
</evidence>
<sequence length="261" mass="30743">MNVMSTVKELSYCCTKNLHYVTCIIIGLLSVTAFGNFQMFVSKQSLSFWDSRTSVLSRFLWDLLLLITFIVQHSLMASSWFKVQMSSWLNISISERLIYLTVSSCTLLIVITQWNSIPEVYLWLVDTQRHFLLWLFFLLLHVTAWLLMCLEIILMDCGELLGFSQIYNHYNSLPWPMSKKARMLREIYSRMRHPGAILLTAMLWLHPLMTLDRLILACTLTSYIIGRHSFEMVHYEFAEKYFTLKTFQRESSVSYDYITES</sequence>
<dbReference type="Proteomes" id="UP001497497">
    <property type="component" value="Unassembled WGS sequence"/>
</dbReference>
<evidence type="ECO:0000256" key="3">
    <source>
        <dbReference type="ARBA" id="ARBA00022692"/>
    </source>
</evidence>
<reference evidence="9 10" key="1">
    <citation type="submission" date="2024-04" db="EMBL/GenBank/DDBJ databases">
        <authorList>
            <consortium name="Genoscope - CEA"/>
            <person name="William W."/>
        </authorList>
    </citation>
    <scope>NUCLEOTIDE SEQUENCE [LARGE SCALE GENOMIC DNA]</scope>
</reference>
<name>A0AAV2H7G1_LYMST</name>
<dbReference type="GO" id="GO:0005637">
    <property type="term" value="C:nuclear inner membrane"/>
    <property type="evidence" value="ECO:0007669"/>
    <property type="project" value="UniProtKB-SubCell"/>
</dbReference>
<feature type="transmembrane region" description="Helical" evidence="8">
    <location>
        <begin position="131"/>
        <end position="154"/>
    </location>
</feature>
<evidence type="ECO:0000313" key="9">
    <source>
        <dbReference type="EMBL" id="CAL1529610.1"/>
    </source>
</evidence>
<comment type="subcellular location">
    <subcellularLocation>
        <location evidence="1">Nucleus inner membrane</location>
        <topology evidence="1">Multi-pass membrane protein</topology>
    </subcellularLocation>
</comment>
<feature type="transmembrane region" description="Helical" evidence="8">
    <location>
        <begin position="59"/>
        <end position="81"/>
    </location>
</feature>
<keyword evidence="4 8" id="KW-1133">Transmembrane helix</keyword>
<evidence type="ECO:0000313" key="10">
    <source>
        <dbReference type="Proteomes" id="UP001497497"/>
    </source>
</evidence>
<evidence type="ECO:0000256" key="5">
    <source>
        <dbReference type="ARBA" id="ARBA00023136"/>
    </source>
</evidence>
<evidence type="ECO:0000256" key="7">
    <source>
        <dbReference type="ARBA" id="ARBA00032957"/>
    </source>
</evidence>
<evidence type="ECO:0000256" key="6">
    <source>
        <dbReference type="ARBA" id="ARBA00031700"/>
    </source>
</evidence>
<evidence type="ECO:0000256" key="1">
    <source>
        <dbReference type="ARBA" id="ARBA00004473"/>
    </source>
</evidence>
<keyword evidence="5 8" id="KW-0472">Membrane</keyword>
<proteinExistence type="inferred from homology"/>
<dbReference type="InterPro" id="IPR033580">
    <property type="entry name" value="Nurim-like"/>
</dbReference>
<gene>
    <name evidence="9" type="ORF">GSLYS_00003765001</name>
</gene>
<keyword evidence="3 8" id="KW-0812">Transmembrane</keyword>
<protein>
    <recommendedName>
        <fullName evidence="7">Nuclear envelope membrane protein</fullName>
    </recommendedName>
    <alternativeName>
        <fullName evidence="6">Nuclear rim protein</fullName>
    </alternativeName>
</protein>
<dbReference type="AlphaFoldDB" id="A0AAV2H7G1"/>
<feature type="transmembrane region" description="Helical" evidence="8">
    <location>
        <begin position="93"/>
        <end position="111"/>
    </location>
</feature>
<dbReference type="PANTHER" id="PTHR31040">
    <property type="entry name" value="NURIM"/>
    <property type="match status" value="1"/>
</dbReference>
<accession>A0AAV2H7G1</accession>
<comment type="caution">
    <text evidence="9">The sequence shown here is derived from an EMBL/GenBank/DDBJ whole genome shotgun (WGS) entry which is preliminary data.</text>
</comment>
<dbReference type="EMBL" id="CAXITT010000051">
    <property type="protein sequence ID" value="CAL1529610.1"/>
    <property type="molecule type" value="Genomic_DNA"/>
</dbReference>
<feature type="transmembrane region" description="Helical" evidence="8">
    <location>
        <begin position="20"/>
        <end position="39"/>
    </location>
</feature>